<dbReference type="Pfam" id="PF04108">
    <property type="entry name" value="ATG17_like"/>
    <property type="match status" value="1"/>
</dbReference>
<feature type="domain" description="Autophagy protein ATG17-like" evidence="8">
    <location>
        <begin position="46"/>
        <end position="450"/>
    </location>
</feature>
<evidence type="ECO:0000256" key="3">
    <source>
        <dbReference type="ARBA" id="ARBA00022490"/>
    </source>
</evidence>
<name>A0A1L7X8Q3_9HELO</name>
<dbReference type="GO" id="GO:1990316">
    <property type="term" value="C:Atg1/ULK1 kinase complex"/>
    <property type="evidence" value="ECO:0007669"/>
    <property type="project" value="TreeGrafter"/>
</dbReference>
<evidence type="ECO:0000313" key="9">
    <source>
        <dbReference type="EMBL" id="CZR61415.1"/>
    </source>
</evidence>
<proteinExistence type="inferred from homology"/>
<dbReference type="PANTHER" id="PTHR28005:SF1">
    <property type="entry name" value="AUTOPHAGY-RELATED PROTEIN 17"/>
    <property type="match status" value="1"/>
</dbReference>
<feature type="region of interest" description="Disordered" evidence="7">
    <location>
        <begin position="469"/>
        <end position="503"/>
    </location>
</feature>
<evidence type="ECO:0000256" key="5">
    <source>
        <dbReference type="ARBA" id="ARBA00023136"/>
    </source>
</evidence>
<evidence type="ECO:0000256" key="4">
    <source>
        <dbReference type="ARBA" id="ARBA00023006"/>
    </source>
</evidence>
<feature type="compositionally biased region" description="Basic and acidic residues" evidence="7">
    <location>
        <begin position="469"/>
        <end position="495"/>
    </location>
</feature>
<evidence type="ECO:0000256" key="7">
    <source>
        <dbReference type="SAM" id="MobiDB-lite"/>
    </source>
</evidence>
<protein>
    <recommendedName>
        <fullName evidence="2 6">Autophagy-related protein 17</fullName>
    </recommendedName>
</protein>
<dbReference type="STRING" id="576137.A0A1L7X8Q3"/>
<keyword evidence="3 6" id="KW-0963">Cytoplasm</keyword>
<gene>
    <name evidence="9" type="ORF">PAC_11311</name>
</gene>
<dbReference type="InterPro" id="IPR007240">
    <property type="entry name" value="Atg17"/>
</dbReference>
<organism evidence="9 10">
    <name type="scientific">Phialocephala subalpina</name>
    <dbReference type="NCBI Taxonomy" id="576137"/>
    <lineage>
        <taxon>Eukaryota</taxon>
        <taxon>Fungi</taxon>
        <taxon>Dikarya</taxon>
        <taxon>Ascomycota</taxon>
        <taxon>Pezizomycotina</taxon>
        <taxon>Leotiomycetes</taxon>
        <taxon>Helotiales</taxon>
        <taxon>Mollisiaceae</taxon>
        <taxon>Phialocephala</taxon>
        <taxon>Phialocephala fortinii species complex</taxon>
    </lineage>
</organism>
<evidence type="ECO:0000256" key="1">
    <source>
        <dbReference type="ARBA" id="ARBA00006259"/>
    </source>
</evidence>
<accession>A0A1L7X8Q3</accession>
<dbReference type="GO" id="GO:0034727">
    <property type="term" value="P:piecemeal microautophagy of the nucleus"/>
    <property type="evidence" value="ECO:0007669"/>
    <property type="project" value="TreeGrafter"/>
</dbReference>
<dbReference type="GO" id="GO:0000422">
    <property type="term" value="P:autophagy of mitochondrion"/>
    <property type="evidence" value="ECO:0007669"/>
    <property type="project" value="TreeGrafter"/>
</dbReference>
<evidence type="ECO:0000313" key="10">
    <source>
        <dbReference type="Proteomes" id="UP000184330"/>
    </source>
</evidence>
<dbReference type="GO" id="GO:0060090">
    <property type="term" value="F:molecular adaptor activity"/>
    <property type="evidence" value="ECO:0007669"/>
    <property type="project" value="TreeGrafter"/>
</dbReference>
<dbReference type="InterPro" id="IPR045326">
    <property type="entry name" value="ATG17-like_dom"/>
</dbReference>
<dbReference type="Proteomes" id="UP000184330">
    <property type="component" value="Unassembled WGS sequence"/>
</dbReference>
<keyword evidence="5" id="KW-0472">Membrane</keyword>
<evidence type="ECO:0000256" key="2">
    <source>
        <dbReference type="ARBA" id="ARBA00013806"/>
    </source>
</evidence>
<evidence type="ECO:0000256" key="6">
    <source>
        <dbReference type="RuleBase" id="RU368080"/>
    </source>
</evidence>
<dbReference type="PANTHER" id="PTHR28005">
    <property type="entry name" value="AUTOPHAGY-RELATED PROTEIN 17"/>
    <property type="match status" value="1"/>
</dbReference>
<dbReference type="AlphaFoldDB" id="A0A1L7X8Q3"/>
<dbReference type="EMBL" id="FJOG01000018">
    <property type="protein sequence ID" value="CZR61415.1"/>
    <property type="molecule type" value="Genomic_DNA"/>
</dbReference>
<dbReference type="GO" id="GO:0034045">
    <property type="term" value="C:phagophore assembly site membrane"/>
    <property type="evidence" value="ECO:0007669"/>
    <property type="project" value="UniProtKB-SubCell"/>
</dbReference>
<keyword evidence="4 6" id="KW-0072">Autophagy</keyword>
<comment type="similarity">
    <text evidence="1 6">Belongs to the ATG17 family.</text>
</comment>
<feature type="compositionally biased region" description="Low complexity" evidence="7">
    <location>
        <begin position="10"/>
        <end position="25"/>
    </location>
</feature>
<feature type="region of interest" description="Disordered" evidence="7">
    <location>
        <begin position="1"/>
        <end position="29"/>
    </location>
</feature>
<keyword evidence="10" id="KW-1185">Reference proteome</keyword>
<comment type="function">
    <text evidence="6">Autophagy-specific protein that functions in response to autophagy-inducing signals as a scaffold to recruit other ATG proteins to organize preautophagosomal structure (PAS) formation. Modulates the timing and magnitude of the autophagy response, such as the size of the sequestering vesicles. Plays particularly a role in pexophagy and nucleophagy.</text>
</comment>
<reference evidence="9 10" key="1">
    <citation type="submission" date="2016-03" db="EMBL/GenBank/DDBJ databases">
        <authorList>
            <person name="Ploux O."/>
        </authorList>
    </citation>
    <scope>NUCLEOTIDE SEQUENCE [LARGE SCALE GENOMIC DNA]</scope>
    <source>
        <strain evidence="9 10">UAMH 11012</strain>
    </source>
</reference>
<evidence type="ECO:0000259" key="8">
    <source>
        <dbReference type="Pfam" id="PF04108"/>
    </source>
</evidence>
<dbReference type="GO" id="GO:0030295">
    <property type="term" value="F:protein kinase activator activity"/>
    <property type="evidence" value="ECO:0007669"/>
    <property type="project" value="TreeGrafter"/>
</dbReference>
<dbReference type="GO" id="GO:0000045">
    <property type="term" value="P:autophagosome assembly"/>
    <property type="evidence" value="ECO:0007669"/>
    <property type="project" value="TreeGrafter"/>
</dbReference>
<dbReference type="OrthoDB" id="1937984at2759"/>
<comment type="subcellular location">
    <subcellularLocation>
        <location evidence="6">Cytoplasm</location>
    </subcellularLocation>
    <subcellularLocation>
        <location evidence="6">Preautophagosomal structure membrane</location>
        <topology evidence="6">Peripheral membrane protein</topology>
    </subcellularLocation>
</comment>
<sequence length="503" mass="56516">MSTSPSNPLSRSQASQSPSNSQSHSMTHQDASLQTLVSHLLAAKRSLSSISTVWRANEIVTSARSALEESVVLSARTGFLRSGISEQVKILRRVRGGIENVYKDGQRDFKSVIRTLDAANSRLESTMDILRATMVEATFRPDEEAPRSLLDFVDEQGVETMRDALKESIRESKEAQTEFDSSILSFDDDLRALKAAVKASPNPSTSQSHNEFSSPTPTLLHTLELNAQEMAGLLDSLVLHFDLCVNAVRHTEGGYAAVRKAASSQPPGAEAVSVSGVMNTENDAMVEEPISDEERAEMLDVLEKDAAQVDEVVMELRDYLNDMEIKHEAILEHVSALKTTNDDTTAAYHMLEAVGARLTSYIIASQDFRMRWEEIKLNIQDQLAQLEDMRLFYENYFSSYDSLLLEVHRRKVCEDKVKAIMRKAMEQVEKVYEADMKERDGFRFDTGEYLPADLWPDVNVAAPKWKFTMEDGQDGKKGTVPDLDRGIVEAAARREKERRRRER</sequence>